<dbReference type="PANTHER" id="PTHR42681">
    <property type="entry name" value="MALONYL-COA-ACYL CARRIER PROTEIN TRANSACYLASE, MITOCHONDRIAL"/>
    <property type="match status" value="1"/>
</dbReference>
<dbReference type="InterPro" id="IPR050858">
    <property type="entry name" value="Mal-CoA-ACP_Trans/PKS_FabD"/>
</dbReference>
<dbReference type="AlphaFoldDB" id="A0A532V9W2"/>
<proteinExistence type="inferred from homology"/>
<dbReference type="InterPro" id="IPR001227">
    <property type="entry name" value="Ac_transferase_dom_sf"/>
</dbReference>
<evidence type="ECO:0000256" key="1">
    <source>
        <dbReference type="ARBA" id="ARBA00022679"/>
    </source>
</evidence>
<comment type="caution">
    <text evidence="7">The sequence shown here is derived from an EMBL/GenBank/DDBJ whole genome shotgun (WGS) entry which is preliminary data.</text>
</comment>
<dbReference type="InterPro" id="IPR016035">
    <property type="entry name" value="Acyl_Trfase/lysoPLipase"/>
</dbReference>
<feature type="active site" evidence="5">
    <location>
        <position position="90"/>
    </location>
</feature>
<evidence type="ECO:0000313" key="7">
    <source>
        <dbReference type="EMBL" id="TKJ43994.1"/>
    </source>
</evidence>
<dbReference type="GO" id="GO:0006633">
    <property type="term" value="P:fatty acid biosynthetic process"/>
    <property type="evidence" value="ECO:0007669"/>
    <property type="project" value="TreeGrafter"/>
</dbReference>
<feature type="domain" description="Malonyl-CoA:ACP transacylase (MAT)" evidence="6">
    <location>
        <begin position="6"/>
        <end position="294"/>
    </location>
</feature>
<evidence type="ECO:0000256" key="4">
    <source>
        <dbReference type="PIRNR" id="PIRNR000446"/>
    </source>
</evidence>
<sequence>MAKAFLFPGQGSQYVGMGADLYETNESLRSIYHSADQVSGLEITKTMFEGPEEALRKTQITQPALYVHSLAVYRLVTDKGLIADVFAGHSLGEFSALAAAGVFSVEDGMKFVAKRGALMAQAKEGSMAAIIGLSDDAVISICSEIENIWPANFNSPGQVVISGAPEGIKKAIEKAKEASAKRALPLAVSGAFHTPFMQRAASEFRAFLDQFEFKKPKGKVIPNVTGEVTNDPGQIKEFLAKQLTSPVLWAKTMQTLTALGVRELYELGSGKVLCGLAKRGMSDVTCIWVGTVEEINGLFNS</sequence>
<accession>A0A532V9W2</accession>
<dbReference type="NCBIfam" id="TIGR00128">
    <property type="entry name" value="fabD"/>
    <property type="match status" value="1"/>
</dbReference>
<reference evidence="7 8" key="1">
    <citation type="submission" date="2017-06" db="EMBL/GenBank/DDBJ databases">
        <title>Novel microbial phyla capable of carbon fixation and sulfur reduction in deep-sea sediments.</title>
        <authorList>
            <person name="Huang J."/>
            <person name="Baker B."/>
            <person name="Wang Y."/>
        </authorList>
    </citation>
    <scope>NUCLEOTIDE SEQUENCE [LARGE SCALE GENOMIC DNA]</scope>
    <source>
        <strain evidence="7">B3_TA06</strain>
    </source>
</reference>
<dbReference type="EMBL" id="NJBO01000002">
    <property type="protein sequence ID" value="TKJ43994.1"/>
    <property type="molecule type" value="Genomic_DNA"/>
</dbReference>
<dbReference type="FunFam" id="3.30.70.250:FF:000001">
    <property type="entry name" value="Malonyl CoA-acyl carrier protein transacylase"/>
    <property type="match status" value="1"/>
</dbReference>
<dbReference type="GO" id="GO:0004314">
    <property type="term" value="F:[acyl-carrier-protein] S-malonyltransferase activity"/>
    <property type="evidence" value="ECO:0007669"/>
    <property type="project" value="UniProtKB-EC"/>
</dbReference>
<protein>
    <recommendedName>
        <fullName evidence="4">Malonyl CoA-acyl carrier protein transacylase</fullName>
        <ecNumber evidence="4">2.3.1.39</ecNumber>
    </recommendedName>
</protein>
<dbReference type="SUPFAM" id="SSF52151">
    <property type="entry name" value="FabD/lysophospholipase-like"/>
    <property type="match status" value="1"/>
</dbReference>
<comment type="catalytic activity">
    <reaction evidence="3 4">
        <text>holo-[ACP] + malonyl-CoA = malonyl-[ACP] + CoA</text>
        <dbReference type="Rhea" id="RHEA:41792"/>
        <dbReference type="Rhea" id="RHEA-COMP:9623"/>
        <dbReference type="Rhea" id="RHEA-COMP:9685"/>
        <dbReference type="ChEBI" id="CHEBI:57287"/>
        <dbReference type="ChEBI" id="CHEBI:57384"/>
        <dbReference type="ChEBI" id="CHEBI:64479"/>
        <dbReference type="ChEBI" id="CHEBI:78449"/>
        <dbReference type="EC" id="2.3.1.39"/>
    </reaction>
</comment>
<dbReference type="InterPro" id="IPR024925">
    <property type="entry name" value="Malonyl_CoA-ACP_transAc"/>
</dbReference>
<dbReference type="Gene3D" id="3.40.366.10">
    <property type="entry name" value="Malonyl-Coenzyme A Acyl Carrier Protein, domain 2"/>
    <property type="match status" value="1"/>
</dbReference>
<evidence type="ECO:0000259" key="6">
    <source>
        <dbReference type="SMART" id="SM00827"/>
    </source>
</evidence>
<dbReference type="Proteomes" id="UP000317778">
    <property type="component" value="Unassembled WGS sequence"/>
</dbReference>
<dbReference type="SUPFAM" id="SSF55048">
    <property type="entry name" value="Probable ACP-binding domain of malonyl-CoA ACP transacylase"/>
    <property type="match status" value="1"/>
</dbReference>
<dbReference type="Gene3D" id="3.30.70.250">
    <property type="entry name" value="Malonyl-CoA ACP transacylase, ACP-binding"/>
    <property type="match status" value="1"/>
</dbReference>
<dbReference type="PIRSF" id="PIRSF000446">
    <property type="entry name" value="Mct"/>
    <property type="match status" value="1"/>
</dbReference>
<feature type="active site" evidence="5">
    <location>
        <position position="193"/>
    </location>
</feature>
<evidence type="ECO:0000256" key="3">
    <source>
        <dbReference type="ARBA" id="ARBA00048462"/>
    </source>
</evidence>
<evidence type="ECO:0000256" key="2">
    <source>
        <dbReference type="ARBA" id="ARBA00023315"/>
    </source>
</evidence>
<dbReference type="InterPro" id="IPR004410">
    <property type="entry name" value="Malonyl_CoA-ACP_transAc_FabD"/>
</dbReference>
<keyword evidence="2 4" id="KW-0012">Acyltransferase</keyword>
<keyword evidence="1 4" id="KW-0808">Transferase</keyword>
<comment type="similarity">
    <text evidence="4">Belongs to the fabD family.</text>
</comment>
<organism evidence="7 8">
    <name type="scientific">candidate division TA06 bacterium B3_TA06</name>
    <dbReference type="NCBI Taxonomy" id="2012487"/>
    <lineage>
        <taxon>Bacteria</taxon>
        <taxon>Bacteria division TA06</taxon>
    </lineage>
</organism>
<dbReference type="SMART" id="SM00827">
    <property type="entry name" value="PKS_AT"/>
    <property type="match status" value="1"/>
</dbReference>
<dbReference type="Pfam" id="PF00698">
    <property type="entry name" value="Acyl_transf_1"/>
    <property type="match status" value="1"/>
</dbReference>
<dbReference type="InterPro" id="IPR016036">
    <property type="entry name" value="Malonyl_transacylase_ACP-bd"/>
</dbReference>
<evidence type="ECO:0000313" key="8">
    <source>
        <dbReference type="Proteomes" id="UP000317778"/>
    </source>
</evidence>
<evidence type="ECO:0000256" key="5">
    <source>
        <dbReference type="PIRSR" id="PIRSR000446-1"/>
    </source>
</evidence>
<dbReference type="InterPro" id="IPR014043">
    <property type="entry name" value="Acyl_transferase_dom"/>
</dbReference>
<name>A0A532V9W2_UNCT6</name>
<dbReference type="PANTHER" id="PTHR42681:SF1">
    <property type="entry name" value="MALONYL-COA-ACYL CARRIER PROTEIN TRANSACYLASE, MITOCHONDRIAL"/>
    <property type="match status" value="1"/>
</dbReference>
<gene>
    <name evidence="7" type="primary">fabD</name>
    <name evidence="7" type="ORF">CEE36_02420</name>
</gene>
<dbReference type="EC" id="2.3.1.39" evidence="4"/>
<dbReference type="GO" id="GO:0005829">
    <property type="term" value="C:cytosol"/>
    <property type="evidence" value="ECO:0007669"/>
    <property type="project" value="TreeGrafter"/>
</dbReference>